<feature type="domain" description="Amidase" evidence="2">
    <location>
        <begin position="43"/>
        <end position="487"/>
    </location>
</feature>
<dbReference type="EC" id="3.5.1.4" evidence="3"/>
<dbReference type="GO" id="GO:0004040">
    <property type="term" value="F:amidase activity"/>
    <property type="evidence" value="ECO:0007669"/>
    <property type="project" value="UniProtKB-EC"/>
</dbReference>
<evidence type="ECO:0000313" key="4">
    <source>
        <dbReference type="Proteomes" id="UP000612361"/>
    </source>
</evidence>
<dbReference type="NCBIfam" id="NF006006">
    <property type="entry name" value="PRK08137.1"/>
    <property type="match status" value="1"/>
</dbReference>
<evidence type="ECO:0000313" key="3">
    <source>
        <dbReference type="EMBL" id="MBC3933920.1"/>
    </source>
</evidence>
<dbReference type="EMBL" id="JACOGG010000001">
    <property type="protein sequence ID" value="MBC3933920.1"/>
    <property type="molecule type" value="Genomic_DNA"/>
</dbReference>
<dbReference type="AlphaFoldDB" id="A0A923KY07"/>
<dbReference type="RefSeq" id="WP_186879555.1">
    <property type="nucleotide sequence ID" value="NZ_JACOGG010000001.1"/>
</dbReference>
<dbReference type="Proteomes" id="UP000612361">
    <property type="component" value="Unassembled WGS sequence"/>
</dbReference>
<name>A0A923KY07_9BURK</name>
<feature type="chain" id="PRO_5037920539" evidence="1">
    <location>
        <begin position="22"/>
        <end position="507"/>
    </location>
</feature>
<evidence type="ECO:0000259" key="2">
    <source>
        <dbReference type="Pfam" id="PF01425"/>
    </source>
</evidence>
<gene>
    <name evidence="3" type="ORF">H8K47_00980</name>
</gene>
<organism evidence="3 4">
    <name type="scientific">Undibacterium rugosum</name>
    <dbReference type="NCBI Taxonomy" id="2762291"/>
    <lineage>
        <taxon>Bacteria</taxon>
        <taxon>Pseudomonadati</taxon>
        <taxon>Pseudomonadota</taxon>
        <taxon>Betaproteobacteria</taxon>
        <taxon>Burkholderiales</taxon>
        <taxon>Oxalobacteraceae</taxon>
        <taxon>Undibacterium</taxon>
    </lineage>
</organism>
<protein>
    <submittedName>
        <fullName evidence="3">Amidase</fullName>
        <ecNumber evidence="3">3.5.1.4</ecNumber>
    </submittedName>
</protein>
<dbReference type="Pfam" id="PF01425">
    <property type="entry name" value="Amidase"/>
    <property type="match status" value="1"/>
</dbReference>
<keyword evidence="3" id="KW-0378">Hydrolase</keyword>
<reference evidence="3" key="1">
    <citation type="submission" date="2020-08" db="EMBL/GenBank/DDBJ databases">
        <title>Novel species isolated from subtropical streams in China.</title>
        <authorList>
            <person name="Lu H."/>
        </authorList>
    </citation>
    <scope>NUCLEOTIDE SEQUENCE</scope>
    <source>
        <strain evidence="3">CY7W</strain>
    </source>
</reference>
<keyword evidence="4" id="KW-1185">Reference proteome</keyword>
<keyword evidence="1" id="KW-0732">Signal</keyword>
<dbReference type="InterPro" id="IPR023631">
    <property type="entry name" value="Amidase_dom"/>
</dbReference>
<feature type="signal peptide" evidence="1">
    <location>
        <begin position="1"/>
        <end position="21"/>
    </location>
</feature>
<dbReference type="InterPro" id="IPR036928">
    <property type="entry name" value="AS_sf"/>
</dbReference>
<dbReference type="SUPFAM" id="SSF75304">
    <property type="entry name" value="Amidase signature (AS) enzymes"/>
    <property type="match status" value="1"/>
</dbReference>
<dbReference type="Gene3D" id="3.90.1300.10">
    <property type="entry name" value="Amidase signature (AS) domain"/>
    <property type="match status" value="1"/>
</dbReference>
<evidence type="ECO:0000256" key="1">
    <source>
        <dbReference type="SAM" id="SignalP"/>
    </source>
</evidence>
<dbReference type="PANTHER" id="PTHR42678:SF34">
    <property type="entry name" value="OS04G0183300 PROTEIN"/>
    <property type="match status" value="1"/>
</dbReference>
<sequence length="507" mass="53587">MKLSRLSLILAALLTSHSSFAEIPATLEQQQSALRSGKLSATELLQYYEQQIAARNPATGAVQALDPQAKQVAARIDQQKKYKGALTGLPLLLKDNIDAQGMITTAGSLALAENLVQKDAPLVARLRAAGAVIVGKTNLSEWANLRSSKSTSGWSSAGAQVRNPYDLSRSPCGSSSGSGAAVAARMIPAAIGTETDGSIVCPASVNGLVGLKPTVGLVSRTGIVPISHTQDTAGPMTLTVKDAALLLNVMAGSDPADPATLEADKRRRKDYAKGLSRNGLQGRRLGLVRQLAEGYDAETKALFQRSLAILKAAGATVVEVDLPGLEELDKDELTVLLYDFKADLNQYLAATPATVKYRQMADVIAFNQAQAERVMPYFGQDLMEQAQTTSGLQDPVYLAAAARIRQKAGIQGIDDTMRRHGLDALIAPTTGTAWPIDYKAGDVIEGSASTPAAVAGYPHLTVPMGLVRGLPVGLSFFGHAWGEARLLQLGYAFEKARPALPAPQLVR</sequence>
<proteinExistence type="predicted"/>
<dbReference type="PANTHER" id="PTHR42678">
    <property type="entry name" value="AMIDASE"/>
    <property type="match status" value="1"/>
</dbReference>
<accession>A0A923KY07</accession>
<comment type="caution">
    <text evidence="3">The sequence shown here is derived from an EMBL/GenBank/DDBJ whole genome shotgun (WGS) entry which is preliminary data.</text>
</comment>